<protein>
    <submittedName>
        <fullName evidence="1">Uncharacterized protein</fullName>
    </submittedName>
</protein>
<sequence length="143" mass="16028">MRAPLEGFIDKTIDQGVVIHRRLSESRPANAYNKARRILPRLPEVNFPTPFGQIKTPEFALPPLEPISVNERQREAYKAAIAIDLSFPLSWIPIAGDLAADVIEDTFAEKLRDSLTDDELTTYLQHDKAGPSTLAMIRTFANL</sequence>
<organism evidence="1">
    <name type="scientific">marine sediment metagenome</name>
    <dbReference type="NCBI Taxonomy" id="412755"/>
    <lineage>
        <taxon>unclassified sequences</taxon>
        <taxon>metagenomes</taxon>
        <taxon>ecological metagenomes</taxon>
    </lineage>
</organism>
<reference evidence="1" key="1">
    <citation type="journal article" date="2015" name="Nature">
        <title>Complex archaea that bridge the gap between prokaryotes and eukaryotes.</title>
        <authorList>
            <person name="Spang A."/>
            <person name="Saw J.H."/>
            <person name="Jorgensen S.L."/>
            <person name="Zaremba-Niedzwiedzka K."/>
            <person name="Martijn J."/>
            <person name="Lind A.E."/>
            <person name="van Eijk R."/>
            <person name="Schleper C."/>
            <person name="Guy L."/>
            <person name="Ettema T.J."/>
        </authorList>
    </citation>
    <scope>NUCLEOTIDE SEQUENCE</scope>
</reference>
<dbReference type="AlphaFoldDB" id="A0A0F9EDA5"/>
<dbReference type="EMBL" id="LAZR01025389">
    <property type="protein sequence ID" value="KKL72063.1"/>
    <property type="molecule type" value="Genomic_DNA"/>
</dbReference>
<evidence type="ECO:0000313" key="1">
    <source>
        <dbReference type="EMBL" id="KKL72063.1"/>
    </source>
</evidence>
<name>A0A0F9EDA5_9ZZZZ</name>
<comment type="caution">
    <text evidence="1">The sequence shown here is derived from an EMBL/GenBank/DDBJ whole genome shotgun (WGS) entry which is preliminary data.</text>
</comment>
<accession>A0A0F9EDA5</accession>
<gene>
    <name evidence="1" type="ORF">LCGC14_2088650</name>
</gene>
<proteinExistence type="predicted"/>